<dbReference type="InterPro" id="IPR000843">
    <property type="entry name" value="HTH_LacI"/>
</dbReference>
<dbReference type="Proteomes" id="UP000310334">
    <property type="component" value="Unassembled WGS sequence"/>
</dbReference>
<name>A0A4S4C433_9BACI</name>
<dbReference type="InterPro" id="IPR010982">
    <property type="entry name" value="Lambda_DNA-bd_dom_sf"/>
</dbReference>
<keyword evidence="3" id="KW-0804">Transcription</keyword>
<reference evidence="4 5" key="1">
    <citation type="submission" date="2019-04" db="EMBL/GenBank/DDBJ databases">
        <title>Bacillus sediminilitoris sp. nov., isolated from a tidal flat sediment on the East China Sea.</title>
        <authorList>
            <person name="Wei Y."/>
            <person name="Mao H."/>
            <person name="Fang J."/>
        </authorList>
    </citation>
    <scope>NUCLEOTIDE SEQUENCE [LARGE SCALE GENOMIC DNA]</scope>
    <source>
        <strain evidence="4 5">DSL-17</strain>
    </source>
</reference>
<dbReference type="EMBL" id="SSNT01000002">
    <property type="protein sequence ID" value="THF82522.1"/>
    <property type="molecule type" value="Genomic_DNA"/>
</dbReference>
<dbReference type="GO" id="GO:0003700">
    <property type="term" value="F:DNA-binding transcription factor activity"/>
    <property type="evidence" value="ECO:0007669"/>
    <property type="project" value="TreeGrafter"/>
</dbReference>
<organism evidence="4 5">
    <name type="scientific">Metabacillus sediminilitoris</name>
    <dbReference type="NCBI Taxonomy" id="2567941"/>
    <lineage>
        <taxon>Bacteria</taxon>
        <taxon>Bacillati</taxon>
        <taxon>Bacillota</taxon>
        <taxon>Bacilli</taxon>
        <taxon>Bacillales</taxon>
        <taxon>Bacillaceae</taxon>
        <taxon>Metabacillus</taxon>
    </lineage>
</organism>
<accession>A0A4S4C433</accession>
<proteinExistence type="predicted"/>
<evidence type="ECO:0000256" key="3">
    <source>
        <dbReference type="ARBA" id="ARBA00023163"/>
    </source>
</evidence>
<dbReference type="Gene3D" id="3.40.50.2300">
    <property type="match status" value="2"/>
</dbReference>
<evidence type="ECO:0000313" key="4">
    <source>
        <dbReference type="EMBL" id="THF82522.1"/>
    </source>
</evidence>
<keyword evidence="1" id="KW-0805">Transcription regulation</keyword>
<evidence type="ECO:0000256" key="1">
    <source>
        <dbReference type="ARBA" id="ARBA00023015"/>
    </source>
</evidence>
<dbReference type="InterPro" id="IPR046335">
    <property type="entry name" value="LacI/GalR-like_sensor"/>
</dbReference>
<evidence type="ECO:0000256" key="2">
    <source>
        <dbReference type="ARBA" id="ARBA00023125"/>
    </source>
</evidence>
<dbReference type="Pfam" id="PF00356">
    <property type="entry name" value="LacI"/>
    <property type="match status" value="1"/>
</dbReference>
<dbReference type="Pfam" id="PF13377">
    <property type="entry name" value="Peripla_BP_3"/>
    <property type="match status" value="1"/>
</dbReference>
<keyword evidence="5" id="KW-1185">Reference proteome</keyword>
<comment type="caution">
    <text evidence="4">The sequence shown here is derived from an EMBL/GenBank/DDBJ whole genome shotgun (WGS) entry which is preliminary data.</text>
</comment>
<dbReference type="PROSITE" id="PS50932">
    <property type="entry name" value="HTH_LACI_2"/>
    <property type="match status" value="1"/>
</dbReference>
<gene>
    <name evidence="4" type="ORF">E6W99_03620</name>
</gene>
<dbReference type="CDD" id="cd01392">
    <property type="entry name" value="HTH_LacI"/>
    <property type="match status" value="1"/>
</dbReference>
<dbReference type="SUPFAM" id="SSF53822">
    <property type="entry name" value="Periplasmic binding protein-like I"/>
    <property type="match status" value="1"/>
</dbReference>
<evidence type="ECO:0000313" key="5">
    <source>
        <dbReference type="Proteomes" id="UP000310334"/>
    </source>
</evidence>
<dbReference type="SUPFAM" id="SSF47413">
    <property type="entry name" value="lambda repressor-like DNA-binding domains"/>
    <property type="match status" value="1"/>
</dbReference>
<dbReference type="GO" id="GO:0000976">
    <property type="term" value="F:transcription cis-regulatory region binding"/>
    <property type="evidence" value="ECO:0007669"/>
    <property type="project" value="TreeGrafter"/>
</dbReference>
<sequence length="336" mass="37116">MSVTIKDIAQVSGVSYSTVSKALNDSPLVKPDTKKKILQVAKDLGYTPNFVAKNLVSKKSNTIGLVWPTIEQTALSTLVTEINNQVVKNNYFMMLSINDTNHAVEMFNKFRVDGVIIFEGETPLVKTFESTLPILTYGVANNNPYPIIDVNHRKAIYEAVSYLNNLGHQKISYIGYPSHKDKRQIEKLKGFHVAMDEIGLKTDENSTINTDGLTWFDGYTATKKLLQGPTIPTALISGSYDLSVGILRAVNECKLKVPEDISIISYDNIPQMARLETPLTSVGVPIGELAEKMVNSLLDLINKTNSFPLTEVMEPVITKRGSCSPPADVKADERFS</sequence>
<dbReference type="RefSeq" id="WP_136351819.1">
    <property type="nucleotide sequence ID" value="NZ_CP046266.1"/>
</dbReference>
<dbReference type="PROSITE" id="PS00356">
    <property type="entry name" value="HTH_LACI_1"/>
    <property type="match status" value="1"/>
</dbReference>
<dbReference type="InterPro" id="IPR028082">
    <property type="entry name" value="Peripla_BP_I"/>
</dbReference>
<dbReference type="AlphaFoldDB" id="A0A4S4C433"/>
<dbReference type="SMART" id="SM00354">
    <property type="entry name" value="HTH_LACI"/>
    <property type="match status" value="1"/>
</dbReference>
<dbReference type="OrthoDB" id="2528004at2"/>
<keyword evidence="2" id="KW-0238">DNA-binding</keyword>
<protein>
    <submittedName>
        <fullName evidence="4">LacI family transcriptional regulator</fullName>
    </submittedName>
</protein>
<dbReference type="Gene3D" id="1.10.260.40">
    <property type="entry name" value="lambda repressor-like DNA-binding domains"/>
    <property type="match status" value="1"/>
</dbReference>
<dbReference type="PANTHER" id="PTHR30146:SF109">
    <property type="entry name" value="HTH-TYPE TRANSCRIPTIONAL REGULATOR GALS"/>
    <property type="match status" value="1"/>
</dbReference>
<dbReference type="PANTHER" id="PTHR30146">
    <property type="entry name" value="LACI-RELATED TRANSCRIPTIONAL REPRESSOR"/>
    <property type="match status" value="1"/>
</dbReference>